<evidence type="ECO:0000256" key="1">
    <source>
        <dbReference type="ARBA" id="ARBA00009981"/>
    </source>
</evidence>
<dbReference type="AlphaFoldDB" id="A0A1F7XFK9"/>
<comment type="similarity">
    <text evidence="1">Belongs to the phD/YefM antitoxin family.</text>
</comment>
<gene>
    <name evidence="2" type="ORF">A2V80_01075</name>
</gene>
<organism evidence="2 3">
    <name type="scientific">Candidatus Woesebacteria bacterium RBG_16_39_8b</name>
    <dbReference type="NCBI Taxonomy" id="1802482"/>
    <lineage>
        <taxon>Bacteria</taxon>
        <taxon>Candidatus Woeseibacteriota</taxon>
    </lineage>
</organism>
<dbReference type="InterPro" id="IPR036165">
    <property type="entry name" value="YefM-like_sf"/>
</dbReference>
<reference evidence="2 3" key="1">
    <citation type="journal article" date="2016" name="Nat. Commun.">
        <title>Thousands of microbial genomes shed light on interconnected biogeochemical processes in an aquifer system.</title>
        <authorList>
            <person name="Anantharaman K."/>
            <person name="Brown C.T."/>
            <person name="Hug L.A."/>
            <person name="Sharon I."/>
            <person name="Castelle C.J."/>
            <person name="Probst A.J."/>
            <person name="Thomas B.C."/>
            <person name="Singh A."/>
            <person name="Wilkins M.J."/>
            <person name="Karaoz U."/>
            <person name="Brodie E.L."/>
            <person name="Williams K.H."/>
            <person name="Hubbard S.S."/>
            <person name="Banfield J.F."/>
        </authorList>
    </citation>
    <scope>NUCLEOTIDE SEQUENCE [LARGE SCALE GENOMIC DNA]</scope>
</reference>
<dbReference type="SUPFAM" id="SSF143120">
    <property type="entry name" value="YefM-like"/>
    <property type="match status" value="1"/>
</dbReference>
<accession>A0A1F7XFK9</accession>
<dbReference type="EMBL" id="MGFU01000011">
    <property type="protein sequence ID" value="OGM13168.1"/>
    <property type="molecule type" value="Genomic_DNA"/>
</dbReference>
<evidence type="ECO:0000313" key="3">
    <source>
        <dbReference type="Proteomes" id="UP000179013"/>
    </source>
</evidence>
<protein>
    <recommendedName>
        <fullName evidence="4">Antitoxin</fullName>
    </recommendedName>
</protein>
<comment type="caution">
    <text evidence="2">The sequence shown here is derived from an EMBL/GenBank/DDBJ whole genome shotgun (WGS) entry which is preliminary data.</text>
</comment>
<evidence type="ECO:0008006" key="4">
    <source>
        <dbReference type="Google" id="ProtNLM"/>
    </source>
</evidence>
<proteinExistence type="inferred from homology"/>
<name>A0A1F7XFK9_9BACT</name>
<evidence type="ECO:0000313" key="2">
    <source>
        <dbReference type="EMBL" id="OGM13168.1"/>
    </source>
</evidence>
<dbReference type="Proteomes" id="UP000179013">
    <property type="component" value="Unassembled WGS sequence"/>
</dbReference>
<sequence>MTTTVTVSKFRENLSKYIDLVNEKGKVVDIVDGRKGKVLATLTKKKKKEFDWDAYMKFVESLGRSGLLASKKDEEMRKRLRNATNEKMKELRKIW</sequence>